<evidence type="ECO:0000313" key="2">
    <source>
        <dbReference type="EMBL" id="GGH40759.1"/>
    </source>
</evidence>
<comment type="caution">
    <text evidence="2">The sequence shown here is derived from an EMBL/GenBank/DDBJ whole genome shotgun (WGS) entry which is preliminary data.</text>
</comment>
<dbReference type="Gene3D" id="2.60.40.10">
    <property type="entry name" value="Immunoglobulins"/>
    <property type="match status" value="1"/>
</dbReference>
<dbReference type="Proteomes" id="UP000600214">
    <property type="component" value="Unassembled WGS sequence"/>
</dbReference>
<feature type="chain" id="PRO_5045826348" description="Por secretion system C-terminal sorting domain-containing protein" evidence="1">
    <location>
        <begin position="26"/>
        <end position="335"/>
    </location>
</feature>
<proteinExistence type="predicted"/>
<dbReference type="EMBL" id="BMIA01000002">
    <property type="protein sequence ID" value="GGH40759.1"/>
    <property type="molecule type" value="Genomic_DNA"/>
</dbReference>
<accession>A0ABQ1YWR5</accession>
<name>A0ABQ1YWR5_9BACT</name>
<dbReference type="InterPro" id="IPR013783">
    <property type="entry name" value="Ig-like_fold"/>
</dbReference>
<organism evidence="2 3">
    <name type="scientific">Dyadobacter endophyticus</name>
    <dbReference type="NCBI Taxonomy" id="1749036"/>
    <lineage>
        <taxon>Bacteria</taxon>
        <taxon>Pseudomonadati</taxon>
        <taxon>Bacteroidota</taxon>
        <taxon>Cytophagia</taxon>
        <taxon>Cytophagales</taxon>
        <taxon>Spirosomataceae</taxon>
        <taxon>Dyadobacter</taxon>
    </lineage>
</organism>
<keyword evidence="1" id="KW-0732">Signal</keyword>
<evidence type="ECO:0000313" key="3">
    <source>
        <dbReference type="Proteomes" id="UP000600214"/>
    </source>
</evidence>
<keyword evidence="3" id="KW-1185">Reference proteome</keyword>
<evidence type="ECO:0008006" key="4">
    <source>
        <dbReference type="Google" id="ProtNLM"/>
    </source>
</evidence>
<feature type="signal peptide" evidence="1">
    <location>
        <begin position="1"/>
        <end position="25"/>
    </location>
</feature>
<protein>
    <recommendedName>
        <fullName evidence="4">Por secretion system C-terminal sorting domain-containing protein</fullName>
    </recommendedName>
</protein>
<evidence type="ECO:0000256" key="1">
    <source>
        <dbReference type="SAM" id="SignalP"/>
    </source>
</evidence>
<sequence length="335" mass="37109">MTIVMNIKALLICLVFFLTRLAAQAQFVTGNSLFVNIGTVFSVDSLVLIPTEGLNLGDNYSLEVQHTAIPGDPQASILKTYVFNKPVNFEGNLGVIYHPSELNGNAESLLELANSFSDQNAFVTMTGSTRDLGLHYVSKDLADLDIKLLTLVNGQSELPVTLIAFDAQKEEKAVRLTWKTAYETNSDFFEIQRSRDANEWQQLGRVGSAGEGKGQAEYHFTDSNPVTGDDYYRLKMVDRDGSFAFSQIRKVLWDGGGLTVFPNPAVDRLEVRVKDWSKVTKIKILDAAGIVLREPLAADGLKEKYVPLNHLGAGSYILAIEHRDGSSERVHFIKY</sequence>
<reference evidence="3" key="1">
    <citation type="journal article" date="2019" name="Int. J. Syst. Evol. Microbiol.">
        <title>The Global Catalogue of Microorganisms (GCM) 10K type strain sequencing project: providing services to taxonomists for standard genome sequencing and annotation.</title>
        <authorList>
            <consortium name="The Broad Institute Genomics Platform"/>
            <consortium name="The Broad Institute Genome Sequencing Center for Infectious Disease"/>
            <person name="Wu L."/>
            <person name="Ma J."/>
        </authorList>
    </citation>
    <scope>NUCLEOTIDE SEQUENCE [LARGE SCALE GENOMIC DNA]</scope>
    <source>
        <strain evidence="3">CGMCC 1.15288</strain>
    </source>
</reference>
<gene>
    <name evidence="2" type="ORF">GCM10007423_36040</name>
</gene>